<dbReference type="InterPro" id="IPR045225">
    <property type="entry name" value="Uracil/uridine/allantoin_perm"/>
</dbReference>
<dbReference type="Pfam" id="PF02133">
    <property type="entry name" value="Transp_cyt_pur"/>
    <property type="match status" value="1"/>
</dbReference>
<dbReference type="InterPro" id="IPR012681">
    <property type="entry name" value="NCS1"/>
</dbReference>
<evidence type="ECO:0000256" key="2">
    <source>
        <dbReference type="ARBA" id="ARBA00008974"/>
    </source>
</evidence>
<keyword evidence="8" id="KW-1185">Reference proteome</keyword>
<comment type="similarity">
    <text evidence="2">Belongs to the purine-cytosine permease (2.A.39) family.</text>
</comment>
<dbReference type="NCBIfam" id="TIGR00800">
    <property type="entry name" value="ncs1"/>
    <property type="match status" value="1"/>
</dbReference>
<feature type="transmembrane region" description="Helical" evidence="6">
    <location>
        <begin position="204"/>
        <end position="224"/>
    </location>
</feature>
<dbReference type="PANTHER" id="PTHR30618:SF2">
    <property type="entry name" value="ALLANTOIN PERMEASE-RELATED"/>
    <property type="match status" value="1"/>
</dbReference>
<organism evidence="7 8">
    <name type="scientific">Geosmithia morbida</name>
    <dbReference type="NCBI Taxonomy" id="1094350"/>
    <lineage>
        <taxon>Eukaryota</taxon>
        <taxon>Fungi</taxon>
        <taxon>Dikarya</taxon>
        <taxon>Ascomycota</taxon>
        <taxon>Pezizomycotina</taxon>
        <taxon>Sordariomycetes</taxon>
        <taxon>Hypocreomycetidae</taxon>
        <taxon>Hypocreales</taxon>
        <taxon>Bionectriaceae</taxon>
        <taxon>Geosmithia</taxon>
    </lineage>
</organism>
<dbReference type="PANTHER" id="PTHR30618">
    <property type="entry name" value="NCS1 FAMILY PURINE/PYRIMIDINE TRANSPORTER"/>
    <property type="match status" value="1"/>
</dbReference>
<name>A0A9P4Z565_9HYPO</name>
<proteinExistence type="inferred from homology"/>
<comment type="subcellular location">
    <subcellularLocation>
        <location evidence="1">Membrane</location>
        <topology evidence="1">Multi-pass membrane protein</topology>
    </subcellularLocation>
</comment>
<feature type="transmembrane region" description="Helical" evidence="6">
    <location>
        <begin position="244"/>
        <end position="264"/>
    </location>
</feature>
<accession>A0A9P4Z565</accession>
<feature type="transmembrane region" description="Helical" evidence="6">
    <location>
        <begin position="374"/>
        <end position="392"/>
    </location>
</feature>
<feature type="transmembrane region" description="Helical" evidence="6">
    <location>
        <begin position="333"/>
        <end position="353"/>
    </location>
</feature>
<dbReference type="Gene3D" id="1.10.4160.10">
    <property type="entry name" value="Hydantoin permease"/>
    <property type="match status" value="1"/>
</dbReference>
<evidence type="ECO:0000313" key="7">
    <source>
        <dbReference type="EMBL" id="KAF4126884.1"/>
    </source>
</evidence>
<dbReference type="GeneID" id="55966851"/>
<dbReference type="RefSeq" id="XP_035325536.1">
    <property type="nucleotide sequence ID" value="XM_035462606.1"/>
</dbReference>
<reference evidence="7" key="1">
    <citation type="submission" date="2020-03" db="EMBL/GenBank/DDBJ databases">
        <title>Site-based positive gene gene selection in Geosmithia morbida across the United States reveals a broad range of putative effectors and factors for local host and environmental adapation.</title>
        <authorList>
            <person name="Onufrak A."/>
            <person name="Murdoch R.W."/>
            <person name="Gazis R."/>
            <person name="Huff M."/>
            <person name="Staton M."/>
            <person name="Klingeman W."/>
            <person name="Hadziabdic D."/>
        </authorList>
    </citation>
    <scope>NUCLEOTIDE SEQUENCE</scope>
    <source>
        <strain evidence="7">1262</strain>
    </source>
</reference>
<evidence type="ECO:0000256" key="4">
    <source>
        <dbReference type="ARBA" id="ARBA00022989"/>
    </source>
</evidence>
<keyword evidence="4 6" id="KW-1133">Transmembrane helix</keyword>
<evidence type="ECO:0000256" key="3">
    <source>
        <dbReference type="ARBA" id="ARBA00022692"/>
    </source>
</evidence>
<evidence type="ECO:0000256" key="6">
    <source>
        <dbReference type="SAM" id="Phobius"/>
    </source>
</evidence>
<evidence type="ECO:0000313" key="8">
    <source>
        <dbReference type="Proteomes" id="UP000749293"/>
    </source>
</evidence>
<feature type="transmembrane region" description="Helical" evidence="6">
    <location>
        <begin position="179"/>
        <end position="197"/>
    </location>
</feature>
<feature type="transmembrane region" description="Helical" evidence="6">
    <location>
        <begin position="481"/>
        <end position="501"/>
    </location>
</feature>
<gene>
    <name evidence="7" type="ORF">GMORB2_0621</name>
</gene>
<feature type="transmembrane region" description="Helical" evidence="6">
    <location>
        <begin position="78"/>
        <end position="96"/>
    </location>
</feature>
<protein>
    <submittedName>
        <fullName evidence="7">Nucleobase:cation symporter-1, NCS1 family</fullName>
    </submittedName>
</protein>
<feature type="transmembrane region" description="Helical" evidence="6">
    <location>
        <begin position="50"/>
        <end position="72"/>
    </location>
</feature>
<feature type="transmembrane region" description="Helical" evidence="6">
    <location>
        <begin position="404"/>
        <end position="423"/>
    </location>
</feature>
<keyword evidence="3 6" id="KW-0812">Transmembrane</keyword>
<evidence type="ECO:0000256" key="1">
    <source>
        <dbReference type="ARBA" id="ARBA00004141"/>
    </source>
</evidence>
<dbReference type="AlphaFoldDB" id="A0A9P4Z565"/>
<sequence length="563" mass="61932">MAGFASRSAYWADKLAVEAEPGLTSTQLMLTNHDLKPVEKERRQWGPWNFVGFWIADSFNINTWMISSSMIVNGLSWWQSWLCVWVGYAIAGCFICSTGRIGAVYHIGFPVVNRASFGIWGSLWPVFNRAAMACIWYGVQSYIGGKCVYLMIRSVWKAWDRDTIDPGGFQGQPTTTAEYVSFFLFWLCSLPAIWFPVHKIRHLFTVKAFFVPLAALAYLIWAVVRAGGIGPIIHQPSTKSGGALGWAMVNGIMSSIANFATLIVNDPDFSRFAGKPSDAMWSQLITIPAGFGVTSFIGIIVSSSSQVIYGEAVWDPLVLLERFIDDGGSGQRFGVFVIASAFCLAQLGTNIAANSISAGTDLTALLPRWINIRRGGYICAAVGLAMCPYNLLSDSNKFTTYLSAYSVFLSSIAGVMISDYYFVRRGYLDIKELYDARASGPYFYTWGINWRAYAAYISGILINVVGFAGAVGTKVPIGATYIYNVNFFAGFIVSSGMYWGLSRLFPVPAVSPHWMEVGDEIDDVPVAYDSAPIEAGCSSSNDFDEERETGMLRNKAADDAKHF</sequence>
<dbReference type="OrthoDB" id="2018619at2759"/>
<keyword evidence="5 6" id="KW-0472">Membrane</keyword>
<evidence type="ECO:0000256" key="5">
    <source>
        <dbReference type="ARBA" id="ARBA00023136"/>
    </source>
</evidence>
<feature type="transmembrane region" description="Helical" evidence="6">
    <location>
        <begin position="453"/>
        <end position="475"/>
    </location>
</feature>
<dbReference type="InterPro" id="IPR001248">
    <property type="entry name" value="Pur-cyt_permease"/>
</dbReference>
<comment type="caution">
    <text evidence="7">The sequence shown here is derived from an EMBL/GenBank/DDBJ whole genome shotgun (WGS) entry which is preliminary data.</text>
</comment>
<dbReference type="EMBL" id="JAANYQ010000001">
    <property type="protein sequence ID" value="KAF4126884.1"/>
    <property type="molecule type" value="Genomic_DNA"/>
</dbReference>
<feature type="transmembrane region" description="Helical" evidence="6">
    <location>
        <begin position="284"/>
        <end position="309"/>
    </location>
</feature>
<dbReference type="GO" id="GO:0005886">
    <property type="term" value="C:plasma membrane"/>
    <property type="evidence" value="ECO:0007669"/>
    <property type="project" value="TreeGrafter"/>
</dbReference>
<dbReference type="FunFam" id="1.10.4160.10:FF:000001">
    <property type="entry name" value="Uracil permease, putative"/>
    <property type="match status" value="1"/>
</dbReference>
<dbReference type="Proteomes" id="UP000749293">
    <property type="component" value="Unassembled WGS sequence"/>
</dbReference>
<dbReference type="CDD" id="cd11482">
    <property type="entry name" value="SLC-NCS1sbd_NRT1-like"/>
    <property type="match status" value="1"/>
</dbReference>
<dbReference type="GO" id="GO:0015205">
    <property type="term" value="F:nucleobase transmembrane transporter activity"/>
    <property type="evidence" value="ECO:0007669"/>
    <property type="project" value="TreeGrafter"/>
</dbReference>